<keyword evidence="1" id="KW-1133">Transmembrane helix</keyword>
<dbReference type="Proteomes" id="UP000001542">
    <property type="component" value="Unassembled WGS sequence"/>
</dbReference>
<dbReference type="SUPFAM" id="SSF56300">
    <property type="entry name" value="Metallo-dependent phosphatases"/>
    <property type="match status" value="1"/>
</dbReference>
<feature type="transmembrane region" description="Helical" evidence="1">
    <location>
        <begin position="413"/>
        <end position="432"/>
    </location>
</feature>
<protein>
    <recommendedName>
        <fullName evidence="4">Calcineurin-like phosphoesterase domain-containing protein</fullName>
    </recommendedName>
</protein>
<dbReference type="Gene3D" id="3.60.21.10">
    <property type="match status" value="1"/>
</dbReference>
<keyword evidence="1" id="KW-0812">Transmembrane</keyword>
<organism evidence="2 3">
    <name type="scientific">Trichomonas vaginalis (strain ATCC PRA-98 / G3)</name>
    <dbReference type="NCBI Taxonomy" id="412133"/>
    <lineage>
        <taxon>Eukaryota</taxon>
        <taxon>Metamonada</taxon>
        <taxon>Parabasalia</taxon>
        <taxon>Trichomonadida</taxon>
        <taxon>Trichomonadidae</taxon>
        <taxon>Trichomonas</taxon>
    </lineage>
</organism>
<dbReference type="InterPro" id="IPR029052">
    <property type="entry name" value="Metallo-depent_PP-like"/>
</dbReference>
<proteinExistence type="predicted"/>
<dbReference type="KEGG" id="tva:4764072"/>
<evidence type="ECO:0000313" key="2">
    <source>
        <dbReference type="EMBL" id="EAY06210.1"/>
    </source>
</evidence>
<dbReference type="PANTHER" id="PTHR14795:SF0">
    <property type="entry name" value="TRANSMEMBRANE PROTEIN 62"/>
    <property type="match status" value="1"/>
</dbReference>
<dbReference type="VEuPathDB" id="TrichDB:TVAG_470530"/>
<dbReference type="EMBL" id="DS113429">
    <property type="protein sequence ID" value="EAY06210.1"/>
    <property type="molecule type" value="Genomic_DNA"/>
</dbReference>
<dbReference type="RefSeq" id="XP_001318433.1">
    <property type="nucleotide sequence ID" value="XM_001318398.1"/>
</dbReference>
<evidence type="ECO:0008006" key="4">
    <source>
        <dbReference type="Google" id="ProtNLM"/>
    </source>
</evidence>
<feature type="transmembrane region" description="Helical" evidence="1">
    <location>
        <begin position="444"/>
        <end position="466"/>
    </location>
</feature>
<dbReference type="InParanoid" id="A2EM98"/>
<gene>
    <name evidence="2" type="ORF">TVAG_470530</name>
</gene>
<accession>A2EM98</accession>
<evidence type="ECO:0000313" key="3">
    <source>
        <dbReference type="Proteomes" id="UP000001542"/>
    </source>
</evidence>
<dbReference type="AlphaFoldDB" id="A2EM98"/>
<reference evidence="2" key="2">
    <citation type="journal article" date="2007" name="Science">
        <title>Draft genome sequence of the sexually transmitted pathogen Trichomonas vaginalis.</title>
        <authorList>
            <person name="Carlton J.M."/>
            <person name="Hirt R.P."/>
            <person name="Silva J.C."/>
            <person name="Delcher A.L."/>
            <person name="Schatz M."/>
            <person name="Zhao Q."/>
            <person name="Wortman J.R."/>
            <person name="Bidwell S.L."/>
            <person name="Alsmark U.C.M."/>
            <person name="Besteiro S."/>
            <person name="Sicheritz-Ponten T."/>
            <person name="Noel C.J."/>
            <person name="Dacks J.B."/>
            <person name="Foster P.G."/>
            <person name="Simillion C."/>
            <person name="Van de Peer Y."/>
            <person name="Miranda-Saavedra D."/>
            <person name="Barton G.J."/>
            <person name="Westrop G.D."/>
            <person name="Mueller S."/>
            <person name="Dessi D."/>
            <person name="Fiori P.L."/>
            <person name="Ren Q."/>
            <person name="Paulsen I."/>
            <person name="Zhang H."/>
            <person name="Bastida-Corcuera F.D."/>
            <person name="Simoes-Barbosa A."/>
            <person name="Brown M.T."/>
            <person name="Hayes R.D."/>
            <person name="Mukherjee M."/>
            <person name="Okumura C.Y."/>
            <person name="Schneider R."/>
            <person name="Smith A.J."/>
            <person name="Vanacova S."/>
            <person name="Villalvazo M."/>
            <person name="Haas B.J."/>
            <person name="Pertea M."/>
            <person name="Feldblyum T.V."/>
            <person name="Utterback T.R."/>
            <person name="Shu C.L."/>
            <person name="Osoegawa K."/>
            <person name="de Jong P.J."/>
            <person name="Hrdy I."/>
            <person name="Horvathova L."/>
            <person name="Zubacova Z."/>
            <person name="Dolezal P."/>
            <person name="Malik S.B."/>
            <person name="Logsdon J.M. Jr."/>
            <person name="Henze K."/>
            <person name="Gupta A."/>
            <person name="Wang C.C."/>
            <person name="Dunne R.L."/>
            <person name="Upcroft J.A."/>
            <person name="Upcroft P."/>
            <person name="White O."/>
            <person name="Salzberg S.L."/>
            <person name="Tang P."/>
            <person name="Chiu C.-H."/>
            <person name="Lee Y.-S."/>
            <person name="Embley T.M."/>
            <person name="Coombs G.H."/>
            <person name="Mottram J.C."/>
            <person name="Tachezy J."/>
            <person name="Fraser-Liggett C.M."/>
            <person name="Johnson P.J."/>
        </authorList>
    </citation>
    <scope>NUCLEOTIDE SEQUENCE [LARGE SCALE GENOMIC DNA]</scope>
    <source>
        <strain evidence="2">G3</strain>
    </source>
</reference>
<keyword evidence="1" id="KW-0472">Membrane</keyword>
<evidence type="ECO:0000256" key="1">
    <source>
        <dbReference type="SAM" id="Phobius"/>
    </source>
</evidence>
<name>A2EM98_TRIV3</name>
<feature type="transmembrane region" description="Helical" evidence="1">
    <location>
        <begin position="344"/>
        <end position="360"/>
    </location>
</feature>
<feature type="transmembrane region" description="Helical" evidence="1">
    <location>
        <begin position="304"/>
        <end position="324"/>
    </location>
</feature>
<dbReference type="VEuPathDB" id="TrichDB:TVAGG3_0719820"/>
<keyword evidence="3" id="KW-1185">Reference proteome</keyword>
<reference evidence="2" key="1">
    <citation type="submission" date="2006-10" db="EMBL/GenBank/DDBJ databases">
        <authorList>
            <person name="Amadeo P."/>
            <person name="Zhao Q."/>
            <person name="Wortman J."/>
            <person name="Fraser-Liggett C."/>
            <person name="Carlton J."/>
        </authorList>
    </citation>
    <scope>NUCLEOTIDE SEQUENCE</scope>
    <source>
        <strain evidence="2">G3</strain>
    </source>
</reference>
<feature type="transmembrane region" description="Helical" evidence="1">
    <location>
        <begin position="486"/>
        <end position="506"/>
    </location>
</feature>
<sequence>MKDNPKLKVFTVAGNHDEVSTPSISSISHQYLNCICHGDSTKYEVNTFDIDTSNGRIHIILYNPYFFPYSPCPYGTFLKPTQEQLMELENAVDKSKDCLFNLLMMHHPTGALENSEQFLNVVGPLNNFRYSLVGHYHFEEGYKHVVGHGIVESIGPTPKSCQNFIDIISIDNGISAISTVDTTKPISVVICPPPADQFVPRNYYIGNDFRVRVAFFDKQPHNVRVNIDGFVCGELEKDFESENYVVYGLNVNCLSGSHQLFLNGDIEKSMNFIVGKESEERKQFSPGYHLRVKKIVNMAISSDIVMAILLILPFILGNIPFVSSFFKRIDDYLISGNQYTKSDILDFFVSLFVGPFYMMWRFSQASTFLKCLAIFTHVLRWIFPFHFSRGPPFTTVWFWGITFGCKTYIDKTVWMAEAISIGGISWPLYNLVMLIGSGQKFNGTILFLLAFGVLLVAGGIWGIYVMANMADGLWAFFTSPSLHKTIITFIILCVYLTNVPAVRQLLSI</sequence>
<dbReference type="PANTHER" id="PTHR14795">
    <property type="entry name" value="HELICASE RELATED"/>
    <property type="match status" value="1"/>
</dbReference>